<proteinExistence type="predicted"/>
<dbReference type="InterPro" id="IPR011009">
    <property type="entry name" value="Kinase-like_dom_sf"/>
</dbReference>
<evidence type="ECO:0000259" key="1">
    <source>
        <dbReference type="Pfam" id="PF07714"/>
    </source>
</evidence>
<feature type="non-terminal residue" evidence="2">
    <location>
        <position position="140"/>
    </location>
</feature>
<dbReference type="OrthoDB" id="5979581at2759"/>
<reference evidence="2 3" key="1">
    <citation type="submission" date="2019-03" db="EMBL/GenBank/DDBJ databases">
        <title>Single cell metagenomics reveals metabolic interactions within the superorganism composed of flagellate Streblomastix strix and complex community of Bacteroidetes bacteria on its surface.</title>
        <authorList>
            <person name="Treitli S.C."/>
            <person name="Kolisko M."/>
            <person name="Husnik F."/>
            <person name="Keeling P."/>
            <person name="Hampl V."/>
        </authorList>
    </citation>
    <scope>NUCLEOTIDE SEQUENCE [LARGE SCALE GENOMIC DNA]</scope>
    <source>
        <strain evidence="2">ST1C</strain>
    </source>
</reference>
<dbReference type="EMBL" id="SNRW01030812">
    <property type="protein sequence ID" value="KAA6357808.1"/>
    <property type="molecule type" value="Genomic_DNA"/>
</dbReference>
<dbReference type="AlphaFoldDB" id="A0A5J4THU3"/>
<dbReference type="Proteomes" id="UP000324800">
    <property type="component" value="Unassembled WGS sequence"/>
</dbReference>
<feature type="domain" description="Serine-threonine/tyrosine-protein kinase catalytic" evidence="1">
    <location>
        <begin position="33"/>
        <end position="136"/>
    </location>
</feature>
<accession>A0A5J4THU3</accession>
<evidence type="ECO:0000313" key="2">
    <source>
        <dbReference type="EMBL" id="KAA6357808.1"/>
    </source>
</evidence>
<protein>
    <recommendedName>
        <fullName evidence="1">Serine-threonine/tyrosine-protein kinase catalytic domain-containing protein</fullName>
    </recommendedName>
</protein>
<dbReference type="Pfam" id="PF07714">
    <property type="entry name" value="PK_Tyr_Ser-Thr"/>
    <property type="match status" value="1"/>
</dbReference>
<gene>
    <name evidence="2" type="ORF">EZS28_046665</name>
</gene>
<sequence>MNTLIIYPPTLVSARHQGPVVVGETVGNNFVTENILAVGSNCAVFSAKPKGQPQAASVALKISDEKVGQTALATEATVLQSVMDNKHFVKIIEFGHHRQFNYIVTYLLGPSLRDLALRQSPYTLSLKTLLKFAYQAIESL</sequence>
<dbReference type="GO" id="GO:0004672">
    <property type="term" value="F:protein kinase activity"/>
    <property type="evidence" value="ECO:0007669"/>
    <property type="project" value="InterPro"/>
</dbReference>
<dbReference type="Gene3D" id="1.10.510.10">
    <property type="entry name" value="Transferase(Phosphotransferase) domain 1"/>
    <property type="match status" value="1"/>
</dbReference>
<evidence type="ECO:0000313" key="3">
    <source>
        <dbReference type="Proteomes" id="UP000324800"/>
    </source>
</evidence>
<organism evidence="2 3">
    <name type="scientific">Streblomastix strix</name>
    <dbReference type="NCBI Taxonomy" id="222440"/>
    <lineage>
        <taxon>Eukaryota</taxon>
        <taxon>Metamonada</taxon>
        <taxon>Preaxostyla</taxon>
        <taxon>Oxymonadida</taxon>
        <taxon>Streblomastigidae</taxon>
        <taxon>Streblomastix</taxon>
    </lineage>
</organism>
<dbReference type="SUPFAM" id="SSF56112">
    <property type="entry name" value="Protein kinase-like (PK-like)"/>
    <property type="match status" value="1"/>
</dbReference>
<name>A0A5J4THU3_9EUKA</name>
<dbReference type="InterPro" id="IPR001245">
    <property type="entry name" value="Ser-Thr/Tyr_kinase_cat_dom"/>
</dbReference>
<comment type="caution">
    <text evidence="2">The sequence shown here is derived from an EMBL/GenBank/DDBJ whole genome shotgun (WGS) entry which is preliminary data.</text>
</comment>